<dbReference type="Proteomes" id="UP001056455">
    <property type="component" value="Chromosome"/>
</dbReference>
<feature type="signal peptide" evidence="4">
    <location>
        <begin position="1"/>
        <end position="28"/>
    </location>
</feature>
<feature type="region of interest" description="Disordered" evidence="3">
    <location>
        <begin position="29"/>
        <end position="83"/>
    </location>
</feature>
<comment type="similarity">
    <text evidence="1">Belongs to the leucine-binding protein family.</text>
</comment>
<keyword evidence="7" id="KW-1185">Reference proteome</keyword>
<gene>
    <name evidence="6" type="ORF">NF556_11675</name>
</gene>
<feature type="chain" id="PRO_5046210889" evidence="4">
    <location>
        <begin position="29"/>
        <end position="459"/>
    </location>
</feature>
<evidence type="ECO:0000256" key="3">
    <source>
        <dbReference type="SAM" id="MobiDB-lite"/>
    </source>
</evidence>
<reference evidence="6" key="1">
    <citation type="submission" date="2022-06" db="EMBL/GenBank/DDBJ databases">
        <title>Ornithinimicrobium HY1793.</title>
        <authorList>
            <person name="Huang Y."/>
        </authorList>
    </citation>
    <scope>NUCLEOTIDE SEQUENCE</scope>
    <source>
        <strain evidence="6">HY1793</strain>
    </source>
</reference>
<keyword evidence="2 4" id="KW-0732">Signal</keyword>
<feature type="compositionally biased region" description="Acidic residues" evidence="3">
    <location>
        <begin position="32"/>
        <end position="65"/>
    </location>
</feature>
<dbReference type="Gene3D" id="3.40.50.2300">
    <property type="match status" value="3"/>
</dbReference>
<dbReference type="PANTHER" id="PTHR30483">
    <property type="entry name" value="LEUCINE-SPECIFIC-BINDING PROTEIN"/>
    <property type="match status" value="1"/>
</dbReference>
<dbReference type="CDD" id="cd06346">
    <property type="entry name" value="PBP1_ABC_ligand_binding-like"/>
    <property type="match status" value="1"/>
</dbReference>
<dbReference type="InterPro" id="IPR028082">
    <property type="entry name" value="Peripla_BP_I"/>
</dbReference>
<proteinExistence type="inferred from homology"/>
<dbReference type="PANTHER" id="PTHR30483:SF6">
    <property type="entry name" value="PERIPLASMIC BINDING PROTEIN OF ABC TRANSPORTER FOR NATURAL AMINO ACIDS"/>
    <property type="match status" value="1"/>
</dbReference>
<dbReference type="InterPro" id="IPR028081">
    <property type="entry name" value="Leu-bd"/>
</dbReference>
<sequence>MSPSTLRKRTSVTARGIAVLAASSLILAACGGDDEGDDGTSESTEEDAAAGDDAEASDDTSESTEEAGGAGGAPEDPGAPEAGERDLTLKVGTVLPQTGALAFLGPPEEAGALKAAKDINDADAGITIELTLGDSGDPDNRAYATTVPQLLNADNKVIIGAASSGVSKLFIDEVVAAETLMISPANTAPEFSDWPDNNLYWRTAPSDLLQGEVLGNLIASDGVVNLGILFLNDAYGTGLEAQLTETFEAANGTVVASESYNAGDTTFDAQISSIMAQSPDAIALITFEEIKTIIPALESGGVDMSNLYFVDGNIADYSEDFDAGMLEGSKGTQPGPALDDSFLEGLNAGWQEHAGEELSDLNYAGETYDAIVLAALSALAADSVEGPDMATWMAQVSGGSGGGEKFDNFADAAAAITAGEIVDYDGPSGPITFDANGDPTEATIGIFEYDGENKLVRQN</sequence>
<evidence type="ECO:0000259" key="5">
    <source>
        <dbReference type="Pfam" id="PF13458"/>
    </source>
</evidence>
<evidence type="ECO:0000256" key="2">
    <source>
        <dbReference type="ARBA" id="ARBA00022729"/>
    </source>
</evidence>
<evidence type="ECO:0000256" key="1">
    <source>
        <dbReference type="ARBA" id="ARBA00010062"/>
    </source>
</evidence>
<name>A0ABY4YNG8_9MICO</name>
<dbReference type="PROSITE" id="PS51257">
    <property type="entry name" value="PROKAR_LIPOPROTEIN"/>
    <property type="match status" value="1"/>
</dbReference>
<dbReference type="RefSeq" id="WP_252591107.1">
    <property type="nucleotide sequence ID" value="NZ_CP099489.1"/>
</dbReference>
<dbReference type="EMBL" id="CP099489">
    <property type="protein sequence ID" value="USQ78309.1"/>
    <property type="molecule type" value="Genomic_DNA"/>
</dbReference>
<dbReference type="InterPro" id="IPR051010">
    <property type="entry name" value="BCAA_transport"/>
</dbReference>
<evidence type="ECO:0000313" key="7">
    <source>
        <dbReference type="Proteomes" id="UP001056455"/>
    </source>
</evidence>
<accession>A0ABY4YNG8</accession>
<evidence type="ECO:0000256" key="4">
    <source>
        <dbReference type="SAM" id="SignalP"/>
    </source>
</evidence>
<dbReference type="SUPFAM" id="SSF53822">
    <property type="entry name" value="Periplasmic binding protein-like I"/>
    <property type="match status" value="1"/>
</dbReference>
<evidence type="ECO:0000313" key="6">
    <source>
        <dbReference type="EMBL" id="USQ78309.1"/>
    </source>
</evidence>
<feature type="domain" description="Leucine-binding protein" evidence="5">
    <location>
        <begin position="88"/>
        <end position="450"/>
    </location>
</feature>
<organism evidence="6 7">
    <name type="scientific">Ornithinimicrobium faecis</name>
    <dbReference type="NCBI Taxonomy" id="2934158"/>
    <lineage>
        <taxon>Bacteria</taxon>
        <taxon>Bacillati</taxon>
        <taxon>Actinomycetota</taxon>
        <taxon>Actinomycetes</taxon>
        <taxon>Micrococcales</taxon>
        <taxon>Ornithinimicrobiaceae</taxon>
        <taxon>Ornithinimicrobium</taxon>
    </lineage>
</organism>
<dbReference type="Pfam" id="PF13458">
    <property type="entry name" value="Peripla_BP_6"/>
    <property type="match status" value="1"/>
</dbReference>
<protein>
    <submittedName>
        <fullName evidence="6">ABC transporter substrate-binding protein</fullName>
    </submittedName>
</protein>